<proteinExistence type="predicted"/>
<protein>
    <submittedName>
        <fullName evidence="2">Uncharacterized protein</fullName>
    </submittedName>
</protein>
<name>A0A2N0WA05_9GAMM</name>
<keyword evidence="1" id="KW-1133">Transmembrane helix</keyword>
<dbReference type="Proteomes" id="UP000233553">
    <property type="component" value="Unassembled WGS sequence"/>
</dbReference>
<keyword evidence="1" id="KW-0472">Membrane</keyword>
<dbReference type="EMBL" id="PISJ01000023">
    <property type="protein sequence ID" value="PKF31328.1"/>
    <property type="molecule type" value="Genomic_DNA"/>
</dbReference>
<evidence type="ECO:0000313" key="2">
    <source>
        <dbReference type="EMBL" id="PKF31328.1"/>
    </source>
</evidence>
<accession>A0A2N0WA05</accession>
<organism evidence="2 3">
    <name type="scientific">Acinetobacter proteolyticus</name>
    <dbReference type="NCBI Taxonomy" id="1776741"/>
    <lineage>
        <taxon>Bacteria</taxon>
        <taxon>Pseudomonadati</taxon>
        <taxon>Pseudomonadota</taxon>
        <taxon>Gammaproteobacteria</taxon>
        <taxon>Moraxellales</taxon>
        <taxon>Moraxellaceae</taxon>
        <taxon>Acinetobacter</taxon>
    </lineage>
</organism>
<gene>
    <name evidence="2" type="ORF">CW311_19435</name>
</gene>
<evidence type="ECO:0000313" key="3">
    <source>
        <dbReference type="Proteomes" id="UP000233553"/>
    </source>
</evidence>
<dbReference type="AlphaFoldDB" id="A0A2N0WA05"/>
<evidence type="ECO:0000256" key="1">
    <source>
        <dbReference type="SAM" id="Phobius"/>
    </source>
</evidence>
<comment type="caution">
    <text evidence="2">The sequence shown here is derived from an EMBL/GenBank/DDBJ whole genome shotgun (WGS) entry which is preliminary data.</text>
</comment>
<keyword evidence="1" id="KW-0812">Transmembrane</keyword>
<sequence length="70" mass="7962">MGYVCKTLSEPDLYGLQTCHQWQVQESNFLGLPNITPEQAKEIFTPIAYLIVAAVCYKLLARLINSFIKK</sequence>
<feature type="transmembrane region" description="Helical" evidence="1">
    <location>
        <begin position="43"/>
        <end position="60"/>
    </location>
</feature>
<reference evidence="2 3" key="1">
    <citation type="submission" date="2017-12" db="EMBL/GenBank/DDBJ databases">
        <title>Draft Genome sequences of multiple microbial strains isolated from spacecraft associated surfaces.</title>
        <authorList>
            <person name="Seuylemezian A."/>
            <person name="Vaishampayan P."/>
            <person name="Venkateswaran K."/>
        </authorList>
    </citation>
    <scope>NUCLEOTIDE SEQUENCE [LARGE SCALE GENOMIC DNA]</scope>
    <source>
        <strain evidence="2 3">2P01AA</strain>
    </source>
</reference>